<comment type="caution">
    <text evidence="2">The sequence shown here is derived from an EMBL/GenBank/DDBJ whole genome shotgun (WGS) entry which is preliminary data.</text>
</comment>
<dbReference type="OrthoDB" id="416777at2759"/>
<reference evidence="2 3" key="1">
    <citation type="journal article" date="2015" name="Sci. Rep.">
        <title>Chromosome-level genome map provides insights into diverse defense mechanisms in the medicinal fungus Ganoderma sinense.</title>
        <authorList>
            <person name="Zhu Y."/>
            <person name="Xu J."/>
            <person name="Sun C."/>
            <person name="Zhou S."/>
            <person name="Xu H."/>
            <person name="Nelson D.R."/>
            <person name="Qian J."/>
            <person name="Song J."/>
            <person name="Luo H."/>
            <person name="Xiang L."/>
            <person name="Li Y."/>
            <person name="Xu Z."/>
            <person name="Ji A."/>
            <person name="Wang L."/>
            <person name="Lu S."/>
            <person name="Hayward A."/>
            <person name="Sun W."/>
            <person name="Li X."/>
            <person name="Schwartz D.C."/>
            <person name="Wang Y."/>
            <person name="Chen S."/>
        </authorList>
    </citation>
    <scope>NUCLEOTIDE SEQUENCE [LARGE SCALE GENOMIC DNA]</scope>
    <source>
        <strain evidence="2 3">ZZ0214-1</strain>
    </source>
</reference>
<evidence type="ECO:0000256" key="1">
    <source>
        <dbReference type="RuleBase" id="RU365002"/>
    </source>
</evidence>
<dbReference type="PANTHER" id="PTHR21314">
    <property type="entry name" value="QUEUOSINE 5'-PHOSPHATE N-GLYCOSYLASE_HYDROLASE-RELATED"/>
    <property type="match status" value="1"/>
</dbReference>
<dbReference type="EMBL" id="AYKW01000006">
    <property type="protein sequence ID" value="PIL34033.1"/>
    <property type="molecule type" value="Genomic_DNA"/>
</dbReference>
<protein>
    <recommendedName>
        <fullName evidence="1">Queuosine 5'-phosphate N-glycosylase/hydrolase</fullName>
        <ecNumber evidence="1">3.2.2.-</ecNumber>
    </recommendedName>
    <alternativeName>
        <fullName evidence="1">Queuosine-nucleotide N-glycosylase/hydrolase</fullName>
    </alternativeName>
</protein>
<dbReference type="Proteomes" id="UP000230002">
    <property type="component" value="Unassembled WGS sequence"/>
</dbReference>
<dbReference type="AlphaFoldDB" id="A0A2G8SJU6"/>
<comment type="catalytic activity">
    <reaction evidence="1">
        <text>queuosine 5'-phosphate + H2O = queuine + D-ribose 5-phosphate</text>
        <dbReference type="Rhea" id="RHEA:75387"/>
        <dbReference type="ChEBI" id="CHEBI:15377"/>
        <dbReference type="ChEBI" id="CHEBI:17433"/>
        <dbReference type="ChEBI" id="CHEBI:78346"/>
        <dbReference type="ChEBI" id="CHEBI:194371"/>
    </reaction>
    <physiologicalReaction direction="left-to-right" evidence="1">
        <dbReference type="Rhea" id="RHEA:75388"/>
    </physiologicalReaction>
</comment>
<accession>A0A2G8SJU6</accession>
<keyword evidence="3" id="KW-1185">Reference proteome</keyword>
<gene>
    <name evidence="2" type="ORF">GSI_03742</name>
</gene>
<organism evidence="2 3">
    <name type="scientific">Ganoderma sinense ZZ0214-1</name>
    <dbReference type="NCBI Taxonomy" id="1077348"/>
    <lineage>
        <taxon>Eukaryota</taxon>
        <taxon>Fungi</taxon>
        <taxon>Dikarya</taxon>
        <taxon>Basidiomycota</taxon>
        <taxon>Agaricomycotina</taxon>
        <taxon>Agaricomycetes</taxon>
        <taxon>Polyporales</taxon>
        <taxon>Polyporaceae</taxon>
        <taxon>Ganoderma</taxon>
    </lineage>
</organism>
<dbReference type="EC" id="3.2.2.-" evidence="1"/>
<dbReference type="GO" id="GO:0006400">
    <property type="term" value="P:tRNA modification"/>
    <property type="evidence" value="ECO:0007669"/>
    <property type="project" value="TreeGrafter"/>
</dbReference>
<dbReference type="Pfam" id="PF10343">
    <property type="entry name" value="Q_salvage"/>
    <property type="match status" value="1"/>
</dbReference>
<evidence type="ECO:0000313" key="3">
    <source>
        <dbReference type="Proteomes" id="UP000230002"/>
    </source>
</evidence>
<sequence>MPSSDPSESVPFPPHGEYLKAVRESSRAARETANITISEQSIKRFLLSPAFTGTFQRLRVAHGMAMPLNFSSAKEELTVLSVLSLLNIASGYRVPLHIATGRGAFDNIRAFIFAAYITSSTGAEDYFSARGMKDVTPTAVADLMRVTHSIHVERPHEKIPGVTVGELGGPVWEIVQIIAKTLNETGEALISGGYPDLGSFVLEALTEGEKAKNAGGDECEIVVERLVRAIPGFRDMALVYGQPVYCFKKALLTLHAIALRFGKSDTPAIPVPRTDHLPIFSDNVIPSLLIHLGVIDLSAADASLGLPQLFPDAQNPERLEALLAAAQPEEPVVAKIKSVPKEGPLLSVEQAYVLRAAAIDACELIVEQAKTLDVSGAAEDLSWMKNITLPELDAWIWAVAKDRPDYRKLERFALRNTAYF</sequence>
<comment type="function">
    <text evidence="1">Catalyzes the hydrolysis of queuosine 5'-phosphate, releasing the nucleobase queuine (q). Is required for salvage of queuine from exogenous queuosine (Q) that is imported and then converted to queuosine 5'-phosphate intracellularly.</text>
</comment>
<dbReference type="GO" id="GO:0016787">
    <property type="term" value="F:hydrolase activity"/>
    <property type="evidence" value="ECO:0007669"/>
    <property type="project" value="UniProtKB-KW"/>
</dbReference>
<keyword evidence="1" id="KW-0378">Hydrolase</keyword>
<evidence type="ECO:0000313" key="2">
    <source>
        <dbReference type="EMBL" id="PIL34033.1"/>
    </source>
</evidence>
<dbReference type="InterPro" id="IPR019438">
    <property type="entry name" value="Q_salvage"/>
</dbReference>
<dbReference type="PANTHER" id="PTHR21314:SF1">
    <property type="entry name" value="QUEUOSINE SALVAGE PROTEIN"/>
    <property type="match status" value="1"/>
</dbReference>
<name>A0A2G8SJU6_9APHY</name>
<comment type="similarity">
    <text evidence="1">Belongs to the QNG1 protein family.</text>
</comment>
<proteinExistence type="inferred from homology"/>